<protein>
    <submittedName>
        <fullName evidence="1">Uncharacterized protein</fullName>
    </submittedName>
</protein>
<dbReference type="Proteomes" id="UP001283361">
    <property type="component" value="Unassembled WGS sequence"/>
</dbReference>
<sequence length="95" mass="10673">MDSIKAVSCIPLETGGISGLDRELYPRLYTAMAFKGSDINLCVPSLAVLDLTYLTAATHTRIPTTEPCVRRRCRVNKSTRTHQPLTFSWLEPRFC</sequence>
<gene>
    <name evidence="1" type="ORF">RRG08_014939</name>
</gene>
<dbReference type="AlphaFoldDB" id="A0AAE1E7R2"/>
<accession>A0AAE1E7R2</accession>
<comment type="caution">
    <text evidence="1">The sequence shown here is derived from an EMBL/GenBank/DDBJ whole genome shotgun (WGS) entry which is preliminary data.</text>
</comment>
<dbReference type="EMBL" id="JAWDGP010000779">
    <property type="protein sequence ID" value="KAK3797311.1"/>
    <property type="molecule type" value="Genomic_DNA"/>
</dbReference>
<name>A0AAE1E7R2_9GAST</name>
<evidence type="ECO:0000313" key="2">
    <source>
        <dbReference type="Proteomes" id="UP001283361"/>
    </source>
</evidence>
<evidence type="ECO:0000313" key="1">
    <source>
        <dbReference type="EMBL" id="KAK3797311.1"/>
    </source>
</evidence>
<reference evidence="1" key="1">
    <citation type="journal article" date="2023" name="G3 (Bethesda)">
        <title>A reference genome for the long-term kleptoplast-retaining sea slug Elysia crispata morphotype clarki.</title>
        <authorList>
            <person name="Eastman K.E."/>
            <person name="Pendleton A.L."/>
            <person name="Shaikh M.A."/>
            <person name="Suttiyut T."/>
            <person name="Ogas R."/>
            <person name="Tomko P."/>
            <person name="Gavelis G."/>
            <person name="Widhalm J.R."/>
            <person name="Wisecaver J.H."/>
        </authorList>
    </citation>
    <scope>NUCLEOTIDE SEQUENCE</scope>
    <source>
        <strain evidence="1">ECLA1</strain>
    </source>
</reference>
<organism evidence="1 2">
    <name type="scientific">Elysia crispata</name>
    <name type="common">lettuce slug</name>
    <dbReference type="NCBI Taxonomy" id="231223"/>
    <lineage>
        <taxon>Eukaryota</taxon>
        <taxon>Metazoa</taxon>
        <taxon>Spiralia</taxon>
        <taxon>Lophotrochozoa</taxon>
        <taxon>Mollusca</taxon>
        <taxon>Gastropoda</taxon>
        <taxon>Heterobranchia</taxon>
        <taxon>Euthyneura</taxon>
        <taxon>Panpulmonata</taxon>
        <taxon>Sacoglossa</taxon>
        <taxon>Placobranchoidea</taxon>
        <taxon>Plakobranchidae</taxon>
        <taxon>Elysia</taxon>
    </lineage>
</organism>
<proteinExistence type="predicted"/>
<keyword evidence="2" id="KW-1185">Reference proteome</keyword>